<feature type="domain" description="HTH LytTR-type" evidence="5">
    <location>
        <begin position="130"/>
        <end position="231"/>
    </location>
</feature>
<dbReference type="EMBL" id="NNSR01000069">
    <property type="protein sequence ID" value="PKD27674.1"/>
    <property type="molecule type" value="Genomic_DNA"/>
</dbReference>
<dbReference type="Gene3D" id="3.40.50.2300">
    <property type="match status" value="1"/>
</dbReference>
<dbReference type="SUPFAM" id="SSF52172">
    <property type="entry name" value="CheY-like"/>
    <property type="match status" value="1"/>
</dbReference>
<evidence type="ECO:0000256" key="1">
    <source>
        <dbReference type="ARBA" id="ARBA00018672"/>
    </source>
</evidence>
<protein>
    <recommendedName>
        <fullName evidence="1">Stage 0 sporulation protein A homolog</fullName>
    </recommendedName>
</protein>
<feature type="modified residue" description="4-aspartylphosphate" evidence="3">
    <location>
        <position position="57"/>
    </location>
</feature>
<dbReference type="PANTHER" id="PTHR37299">
    <property type="entry name" value="TRANSCRIPTIONAL REGULATOR-RELATED"/>
    <property type="match status" value="1"/>
</dbReference>
<dbReference type="Pfam" id="PF00072">
    <property type="entry name" value="Response_reg"/>
    <property type="match status" value="1"/>
</dbReference>
<accession>A0A2N0UL17</accession>
<dbReference type="PANTHER" id="PTHR37299:SF1">
    <property type="entry name" value="STAGE 0 SPORULATION PROTEIN A HOMOLOG"/>
    <property type="match status" value="1"/>
</dbReference>
<evidence type="ECO:0000259" key="5">
    <source>
        <dbReference type="PROSITE" id="PS50930"/>
    </source>
</evidence>
<dbReference type="GO" id="GO:0000156">
    <property type="term" value="F:phosphorelay response regulator activity"/>
    <property type="evidence" value="ECO:0007669"/>
    <property type="project" value="InterPro"/>
</dbReference>
<dbReference type="InterPro" id="IPR011006">
    <property type="entry name" value="CheY-like_superfamily"/>
</dbReference>
<dbReference type="InterPro" id="IPR001789">
    <property type="entry name" value="Sig_transdc_resp-reg_receiver"/>
</dbReference>
<dbReference type="GO" id="GO:0003677">
    <property type="term" value="F:DNA binding"/>
    <property type="evidence" value="ECO:0007669"/>
    <property type="project" value="InterPro"/>
</dbReference>
<reference evidence="6" key="1">
    <citation type="journal article" date="2018" name="Environ. Microbiol.">
        <title>Sporulation capability and amylosome conservation among diverse human colonic and rumen isolates of the keystone starch-degrader Ruminococcus bromii.</title>
        <authorList>
            <person name="Mukhopadhya I."/>
            <person name="Morais S."/>
            <person name="Laverde-Gomez J."/>
            <person name="Sheridan P.O."/>
            <person name="Walker A.W."/>
            <person name="Kelly W."/>
            <person name="Klieve A.V."/>
            <person name="Ouwerkerk D."/>
            <person name="Duncan S.H."/>
            <person name="Louis P."/>
            <person name="Koropatkin N."/>
            <person name="Cockburn D."/>
            <person name="Kibler R."/>
            <person name="Cooper P.J."/>
            <person name="Sandoval C."/>
            <person name="Crost E."/>
            <person name="Juge N."/>
            <person name="Bayer E.A."/>
            <person name="Flint H.J."/>
        </authorList>
    </citation>
    <scope>NUCLEOTIDE SEQUENCE [LARGE SCALE GENOMIC DNA]</scope>
    <source>
        <strain evidence="6">ATCC 27255</strain>
    </source>
</reference>
<keyword evidence="3" id="KW-0597">Phosphoprotein</keyword>
<evidence type="ECO:0000313" key="6">
    <source>
        <dbReference type="EMBL" id="PKD27674.1"/>
    </source>
</evidence>
<dbReference type="Proteomes" id="UP000233425">
    <property type="component" value="Unassembled WGS sequence"/>
</dbReference>
<dbReference type="PROSITE" id="PS50110">
    <property type="entry name" value="RESPONSE_REGULATORY"/>
    <property type="match status" value="1"/>
</dbReference>
<proteinExistence type="predicted"/>
<dbReference type="Pfam" id="PF04397">
    <property type="entry name" value="LytTR"/>
    <property type="match status" value="1"/>
</dbReference>
<sequence>MRIAIVDDCENERNELCKRLSQSSFSRSYDIEICEYNSGTDFLNDAMQNRFDLVFMDIYMKKESGIDTAQKLREFDRDCLLVFTTTSTDHALDGFRVRALHYLVKPYSDSELDMLLDEISQKISVEEKYIEIPSANGSLRVKLCDILYAEHFKHCIHIHCTDKSEKSVRSTFAEFVRPFDDGDNFFVCSRGVIVNLEHIKDMNSNEFVLDNGERISISRSLVKSAKSTFGEYIFGRRDLH</sequence>
<dbReference type="InterPro" id="IPR046947">
    <property type="entry name" value="LytR-like"/>
</dbReference>
<dbReference type="RefSeq" id="WP_101029392.1">
    <property type="nucleotide sequence ID" value="NZ_CABMMZ010000069.1"/>
</dbReference>
<organism evidence="6 7">
    <name type="scientific">Ruminococcus bromii</name>
    <dbReference type="NCBI Taxonomy" id="40518"/>
    <lineage>
        <taxon>Bacteria</taxon>
        <taxon>Bacillati</taxon>
        <taxon>Bacillota</taxon>
        <taxon>Clostridia</taxon>
        <taxon>Eubacteriales</taxon>
        <taxon>Oscillospiraceae</taxon>
        <taxon>Ruminococcus</taxon>
    </lineage>
</organism>
<comment type="function">
    <text evidence="2">May play the central regulatory role in sporulation. It may be an element of the effector pathway responsible for the activation of sporulation genes in response to nutritional stress. Spo0A may act in concert with spo0H (a sigma factor) to control the expression of some genes that are critical to the sporulation process.</text>
</comment>
<dbReference type="SMART" id="SM00448">
    <property type="entry name" value="REC"/>
    <property type="match status" value="1"/>
</dbReference>
<feature type="domain" description="Response regulatory" evidence="4">
    <location>
        <begin position="2"/>
        <end position="120"/>
    </location>
</feature>
<dbReference type="AlphaFoldDB" id="A0A2N0UL17"/>
<keyword evidence="7" id="KW-1185">Reference proteome</keyword>
<dbReference type="Gene3D" id="2.40.50.1020">
    <property type="entry name" value="LytTr DNA-binding domain"/>
    <property type="match status" value="1"/>
</dbReference>
<comment type="caution">
    <text evidence="6">The sequence shown here is derived from an EMBL/GenBank/DDBJ whole genome shotgun (WGS) entry which is preliminary data.</text>
</comment>
<evidence type="ECO:0000256" key="2">
    <source>
        <dbReference type="ARBA" id="ARBA00024867"/>
    </source>
</evidence>
<evidence type="ECO:0000313" key="7">
    <source>
        <dbReference type="Proteomes" id="UP000233425"/>
    </source>
</evidence>
<dbReference type="InterPro" id="IPR007492">
    <property type="entry name" value="LytTR_DNA-bd_dom"/>
</dbReference>
<evidence type="ECO:0000259" key="4">
    <source>
        <dbReference type="PROSITE" id="PS50110"/>
    </source>
</evidence>
<evidence type="ECO:0000256" key="3">
    <source>
        <dbReference type="PROSITE-ProRule" id="PRU00169"/>
    </source>
</evidence>
<gene>
    <name evidence="6" type="primary">ypdB_2</name>
    <name evidence="6" type="ORF">RBATCC27255_01438</name>
</gene>
<name>A0A2N0UL17_9FIRM</name>
<dbReference type="SMART" id="SM00850">
    <property type="entry name" value="LytTR"/>
    <property type="match status" value="1"/>
</dbReference>
<dbReference type="PROSITE" id="PS50930">
    <property type="entry name" value="HTH_LYTTR"/>
    <property type="match status" value="1"/>
</dbReference>